<dbReference type="PANTHER" id="PTHR34978">
    <property type="entry name" value="POSSIBLE SENSOR-TRANSDUCER PROTEIN BLAR"/>
    <property type="match status" value="1"/>
</dbReference>
<evidence type="ECO:0000256" key="4">
    <source>
        <dbReference type="ARBA" id="ARBA00023136"/>
    </source>
</evidence>
<feature type="transmembrane region" description="Helical" evidence="5">
    <location>
        <begin position="92"/>
        <end position="112"/>
    </location>
</feature>
<evidence type="ECO:0000313" key="10">
    <source>
        <dbReference type="Proteomes" id="UP001324185"/>
    </source>
</evidence>
<gene>
    <name evidence="9" type="ORF">SR900_10715</name>
</gene>
<dbReference type="RefSeq" id="WP_018625451.1">
    <property type="nucleotide sequence ID" value="NZ_CP140158.1"/>
</dbReference>
<dbReference type="NCBIfam" id="TIGR01352">
    <property type="entry name" value="tonB_Cterm"/>
    <property type="match status" value="1"/>
</dbReference>
<dbReference type="Pfam" id="PF05569">
    <property type="entry name" value="Peptidase_M56"/>
    <property type="match status" value="1"/>
</dbReference>
<dbReference type="InterPro" id="IPR003538">
    <property type="entry name" value="TonB"/>
</dbReference>
<feature type="domain" description="TonB C-terminal" evidence="8">
    <location>
        <begin position="591"/>
        <end position="676"/>
    </location>
</feature>
<dbReference type="PROSITE" id="PS52015">
    <property type="entry name" value="TONB_CTD"/>
    <property type="match status" value="1"/>
</dbReference>
<dbReference type="Proteomes" id="UP001324185">
    <property type="component" value="Chromosome"/>
</dbReference>
<name>A0ABZ0X3G9_9GAMM</name>
<dbReference type="PANTHER" id="PTHR34978:SF3">
    <property type="entry name" value="SLR0241 PROTEIN"/>
    <property type="match status" value="1"/>
</dbReference>
<comment type="similarity">
    <text evidence="5">Belongs to the TonB family.</text>
</comment>
<dbReference type="InterPro" id="IPR052173">
    <property type="entry name" value="Beta-lactam_resp_regulator"/>
</dbReference>
<dbReference type="InterPro" id="IPR006260">
    <property type="entry name" value="TonB/TolA_C"/>
</dbReference>
<feature type="compositionally biased region" description="Pro residues" evidence="7">
    <location>
        <begin position="575"/>
        <end position="584"/>
    </location>
</feature>
<dbReference type="InterPro" id="IPR037682">
    <property type="entry name" value="TonB_C"/>
</dbReference>
<comment type="subcellular location">
    <subcellularLocation>
        <location evidence="5">Cell inner membrane</location>
        <topology evidence="5">Single-pass membrane protein</topology>
        <orientation evidence="5">Periplasmic side</orientation>
    </subcellularLocation>
    <subcellularLocation>
        <location evidence="1">Membrane</location>
        <topology evidence="1">Single-pass membrane protein</topology>
    </subcellularLocation>
</comment>
<dbReference type="CDD" id="cd07341">
    <property type="entry name" value="M56_BlaR1_MecR1_like"/>
    <property type="match status" value="1"/>
</dbReference>
<feature type="transmembrane region" description="Helical" evidence="5">
    <location>
        <begin position="13"/>
        <end position="34"/>
    </location>
</feature>
<feature type="transmembrane region" description="Helical" evidence="5">
    <location>
        <begin position="195"/>
        <end position="217"/>
    </location>
</feature>
<evidence type="ECO:0000259" key="8">
    <source>
        <dbReference type="PROSITE" id="PS52015"/>
    </source>
</evidence>
<keyword evidence="5" id="KW-0653">Protein transport</keyword>
<comment type="function">
    <text evidence="5">Interacts with outer membrane receptor proteins that carry out high-affinity binding and energy dependent uptake into the periplasmic space of specific substrates. It could act to transduce energy from the cytoplasmic membrane to specific energy-requiring processes in the outer membrane, resulting in the release into the periplasm of ligands bound by these outer membrane proteins.</text>
</comment>
<evidence type="ECO:0000256" key="6">
    <source>
        <dbReference type="SAM" id="Coils"/>
    </source>
</evidence>
<feature type="region of interest" description="Disordered" evidence="7">
    <location>
        <begin position="570"/>
        <end position="605"/>
    </location>
</feature>
<accession>A0ABZ0X3G9</accession>
<evidence type="ECO:0000256" key="2">
    <source>
        <dbReference type="ARBA" id="ARBA00022692"/>
    </source>
</evidence>
<evidence type="ECO:0000256" key="7">
    <source>
        <dbReference type="SAM" id="MobiDB-lite"/>
    </source>
</evidence>
<evidence type="ECO:0000256" key="5">
    <source>
        <dbReference type="RuleBase" id="RU362123"/>
    </source>
</evidence>
<dbReference type="PRINTS" id="PR01374">
    <property type="entry name" value="TONBPROTEIN"/>
</dbReference>
<keyword evidence="5" id="KW-0997">Cell inner membrane</keyword>
<proteinExistence type="inferred from homology"/>
<evidence type="ECO:0000313" key="9">
    <source>
        <dbReference type="EMBL" id="WQG84933.1"/>
    </source>
</evidence>
<keyword evidence="5" id="KW-0813">Transport</keyword>
<feature type="transmembrane region" description="Helical" evidence="5">
    <location>
        <begin position="46"/>
        <end position="64"/>
    </location>
</feature>
<evidence type="ECO:0000256" key="3">
    <source>
        <dbReference type="ARBA" id="ARBA00022989"/>
    </source>
</evidence>
<keyword evidence="5" id="KW-0735">Signal-anchor</keyword>
<keyword evidence="3 5" id="KW-1133">Transmembrane helix</keyword>
<feature type="coiled-coil region" evidence="6">
    <location>
        <begin position="366"/>
        <end position="490"/>
    </location>
</feature>
<dbReference type="Pfam" id="PF03544">
    <property type="entry name" value="TonB_C"/>
    <property type="match status" value="1"/>
</dbReference>
<evidence type="ECO:0000256" key="1">
    <source>
        <dbReference type="ARBA" id="ARBA00004167"/>
    </source>
</evidence>
<dbReference type="EMBL" id="CP140158">
    <property type="protein sequence ID" value="WQG84933.1"/>
    <property type="molecule type" value="Genomic_DNA"/>
</dbReference>
<dbReference type="SUPFAM" id="SSF74653">
    <property type="entry name" value="TolA/TonB C-terminal domain"/>
    <property type="match status" value="1"/>
</dbReference>
<keyword evidence="6" id="KW-0175">Coiled coil</keyword>
<reference evidence="9 10" key="1">
    <citation type="submission" date="2023-11" db="EMBL/GenBank/DDBJ databases">
        <title>MicrobeMod: A computational toolkit for identifying prokaryotic methylation and restriction-modification with nanopore sequencing.</title>
        <authorList>
            <person name="Crits-Christoph A."/>
            <person name="Kang S.C."/>
            <person name="Lee H."/>
            <person name="Ostrov N."/>
        </authorList>
    </citation>
    <scope>NUCLEOTIDE SEQUENCE [LARGE SCALE GENOMIC DNA]</scope>
    <source>
        <strain evidence="9 10">DSMZ 16071</strain>
    </source>
</reference>
<keyword evidence="5" id="KW-1003">Cell membrane</keyword>
<keyword evidence="2 5" id="KW-0812">Transmembrane</keyword>
<sequence>MLSDLKMNGWLDAFWHFNLDLSVIVLSVLIVRFFIRKTTKSYNSYLLWLAIPLGFVVAKIIASIDFSSANSAYIGQAVSVMIAKPVETLQNYWWLGALWLTGTTLLLLRLIIQHIELRKDLRKIEKPISELPGFNLIRKSRYQVIAVDHKDMSPAVYGFIKPTIYFPIHVAKQLSVQQIQLIIEHEEQHIKQKHLWLNLLWDVLVCIGWFNPLIYIARKNFRHDQELFCDYLVLNKGNQTRTKDYGHALLSTVSATHSVSLLCSWKVFNQLEERIMNITDPLNKTGKIVMTLGAAFVLSCCAVYAANKEPKEERVITTENIVIDDEGNKKVVLEFSEGDGITYLQENDNYYILEGDNKRPMTDKERMEFEQKHEEAQKRVYMTEQELMLVEEELENAHRVLVLHEDELQEVEIDIDNAHKALAEAQREIEIDYQKGNISKEEMEQAREAILKAKEEMSSGKMKKRIRVDMERARADMEKARADIEKQRHEIIIRREPADSTSGPHRVFIVDDEAIINGENKQTRVIKWEEDSGKVYSVENGKYMVLENGTKREMTEEEKALFENKVRMIPKPDMPRIPPQPVEPKQPTSALKAKDVTPTSTTPPEYPAYAAKNKIDGYVLFKFDVDGKGKAYNIRVTKSEPEGVFEKAATKAIEQWEFAKDKQVSDVSYKIDFRLE</sequence>
<dbReference type="Gene3D" id="3.30.2420.10">
    <property type="entry name" value="TonB"/>
    <property type="match status" value="1"/>
</dbReference>
<comment type="caution">
    <text evidence="5">Lacks conserved residue(s) required for the propagation of feature annotation.</text>
</comment>
<keyword evidence="4 5" id="KW-0472">Membrane</keyword>
<organism evidence="9 10">
    <name type="scientific">Kangiella aquimarina</name>
    <dbReference type="NCBI Taxonomy" id="261965"/>
    <lineage>
        <taxon>Bacteria</taxon>
        <taxon>Pseudomonadati</taxon>
        <taxon>Pseudomonadota</taxon>
        <taxon>Gammaproteobacteria</taxon>
        <taxon>Kangiellales</taxon>
        <taxon>Kangiellaceae</taxon>
        <taxon>Kangiella</taxon>
    </lineage>
</organism>
<protein>
    <recommendedName>
        <fullName evidence="5">Protein TonB</fullName>
    </recommendedName>
</protein>
<keyword evidence="10" id="KW-1185">Reference proteome</keyword>
<dbReference type="InterPro" id="IPR008756">
    <property type="entry name" value="Peptidase_M56"/>
</dbReference>